<gene>
    <name evidence="2" type="primary">LOC100211930</name>
</gene>
<dbReference type="GeneID" id="100211930"/>
<dbReference type="Proteomes" id="UP001652625">
    <property type="component" value="Chromosome 14"/>
</dbReference>
<organism evidence="1 2">
    <name type="scientific">Hydra vulgaris</name>
    <name type="common">Hydra</name>
    <name type="synonym">Hydra attenuata</name>
    <dbReference type="NCBI Taxonomy" id="6087"/>
    <lineage>
        <taxon>Eukaryota</taxon>
        <taxon>Metazoa</taxon>
        <taxon>Cnidaria</taxon>
        <taxon>Hydrozoa</taxon>
        <taxon>Hydroidolina</taxon>
        <taxon>Anthoathecata</taxon>
        <taxon>Aplanulata</taxon>
        <taxon>Hydridae</taxon>
        <taxon>Hydra</taxon>
    </lineage>
</organism>
<proteinExistence type="predicted"/>
<reference evidence="2" key="1">
    <citation type="submission" date="2025-08" db="UniProtKB">
        <authorList>
            <consortium name="RefSeq"/>
        </authorList>
    </citation>
    <scope>IDENTIFICATION</scope>
</reference>
<name>A0ABM4DIU1_HYDVU</name>
<evidence type="ECO:0000313" key="2">
    <source>
        <dbReference type="RefSeq" id="XP_065674422.1"/>
    </source>
</evidence>
<protein>
    <submittedName>
        <fullName evidence="2">Uncharacterized protein LOC100211930 isoform X3</fullName>
    </submittedName>
</protein>
<accession>A0ABM4DIU1</accession>
<evidence type="ECO:0000313" key="1">
    <source>
        <dbReference type="Proteomes" id="UP001652625"/>
    </source>
</evidence>
<keyword evidence="1" id="KW-1185">Reference proteome</keyword>
<sequence length="289" mass="33655">MLQIFFIRKIKGFRMPQFVKLPPNLCDKNQLCGKTIYWRDYCSNHKKMQRRHKDPLTFRRSKSLTKDIKFESSAKLNENYASIDKIIADMENTTLENKIGENNEACKNKTSASKNVTFSTPPKSADVLLSKRVSLEPPTSYFGRHFRDVLKENYRDVNGEKSFSLVPIQRTSNDNEVYIPAQHNRSITYPVYQQLCSNCLSCRCKESAKSPDVLQLNRDSQKQSNARYTDPNEDYINYSTFFHDARRKSRGYFIIHPEFVSENNKATQSRQLDEKYIGQTVLGTHYINA</sequence>
<dbReference type="RefSeq" id="XP_065674422.1">
    <property type="nucleotide sequence ID" value="XM_065818350.1"/>
</dbReference>